<dbReference type="InterPro" id="IPR021109">
    <property type="entry name" value="Peptidase_aspartic_dom_sf"/>
</dbReference>
<dbReference type="EMBL" id="QYUM01000002">
    <property type="protein sequence ID" value="RJF93704.1"/>
    <property type="molecule type" value="Genomic_DNA"/>
</dbReference>
<name>A0A418WR17_9SPHN</name>
<organism evidence="1 2">
    <name type="scientific">Sphingomonas cavernae</name>
    <dbReference type="NCBI Taxonomy" id="2320861"/>
    <lineage>
        <taxon>Bacteria</taxon>
        <taxon>Pseudomonadati</taxon>
        <taxon>Pseudomonadota</taxon>
        <taxon>Alphaproteobacteria</taxon>
        <taxon>Sphingomonadales</taxon>
        <taxon>Sphingomonadaceae</taxon>
        <taxon>Sphingomonas</taxon>
    </lineage>
</organism>
<keyword evidence="2" id="KW-1185">Reference proteome</keyword>
<reference evidence="1 2" key="1">
    <citation type="submission" date="2018-09" db="EMBL/GenBank/DDBJ databases">
        <authorList>
            <person name="Zhu H."/>
        </authorList>
    </citation>
    <scope>NUCLEOTIDE SEQUENCE [LARGE SCALE GENOMIC DNA]</scope>
    <source>
        <strain evidence="1 2">K2R01-6</strain>
    </source>
</reference>
<dbReference type="Gene3D" id="2.40.70.10">
    <property type="entry name" value="Acid Proteases"/>
    <property type="match status" value="1"/>
</dbReference>
<comment type="caution">
    <text evidence="1">The sequence shown here is derived from an EMBL/GenBank/DDBJ whole genome shotgun (WGS) entry which is preliminary data.</text>
</comment>
<dbReference type="OrthoDB" id="7447720at2"/>
<gene>
    <name evidence="1" type="ORF">D3876_05240</name>
</gene>
<dbReference type="SUPFAM" id="SSF50630">
    <property type="entry name" value="Acid proteases"/>
    <property type="match status" value="1"/>
</dbReference>
<evidence type="ECO:0000313" key="2">
    <source>
        <dbReference type="Proteomes" id="UP000286100"/>
    </source>
</evidence>
<protein>
    <recommendedName>
        <fullName evidence="3">Peptidase A2 domain-containing protein</fullName>
    </recommendedName>
</protein>
<evidence type="ECO:0000313" key="1">
    <source>
        <dbReference type="EMBL" id="RJF93704.1"/>
    </source>
</evidence>
<dbReference type="RefSeq" id="WP_119760098.1">
    <property type="nucleotide sequence ID" value="NZ_QYUM01000002.1"/>
</dbReference>
<dbReference type="AlphaFoldDB" id="A0A418WR17"/>
<sequence length="139" mass="14902">MPEINWHHDRSKLILRAAVMPPAGAPNETTLIEVQALLDTGATASGLTARIAKALGLTSLGKKPVQTAGGMIQTDRFAFRAGFYMAEPGSVPAFPHMLDGTIFGIGLADVNSFDVIIGMDVIGRNYLELRPDGLCTFRF</sequence>
<dbReference type="Pfam" id="PF13650">
    <property type="entry name" value="Asp_protease_2"/>
    <property type="match status" value="1"/>
</dbReference>
<accession>A0A418WR17</accession>
<proteinExistence type="predicted"/>
<evidence type="ECO:0008006" key="3">
    <source>
        <dbReference type="Google" id="ProtNLM"/>
    </source>
</evidence>
<dbReference type="Proteomes" id="UP000286100">
    <property type="component" value="Unassembled WGS sequence"/>
</dbReference>